<dbReference type="PROSITE" id="PS50893">
    <property type="entry name" value="ABC_TRANSPORTER_2"/>
    <property type="match status" value="1"/>
</dbReference>
<keyword evidence="6" id="KW-1185">Reference proteome</keyword>
<gene>
    <name evidence="5" type="primary">lptB2</name>
    <name evidence="5" type="ORF">FEAC_17200</name>
</gene>
<keyword evidence="1" id="KW-0813">Transport</keyword>
<evidence type="ECO:0000313" key="6">
    <source>
        <dbReference type="Proteomes" id="UP000032336"/>
    </source>
</evidence>
<evidence type="ECO:0000259" key="4">
    <source>
        <dbReference type="PROSITE" id="PS50893"/>
    </source>
</evidence>
<keyword evidence="5" id="KW-0378">Hydrolase</keyword>
<keyword evidence="2" id="KW-0547">Nucleotide-binding</keyword>
<dbReference type="InterPro" id="IPR032823">
    <property type="entry name" value="BCA_ABC_TP_C"/>
</dbReference>
<reference evidence="5 6" key="1">
    <citation type="submission" date="2015-01" db="EMBL/GenBank/DDBJ databases">
        <title>Draft genome of the acidophilic iron oxidizer Ferrimicrobium acidiphilum strain T23.</title>
        <authorList>
            <person name="Poehlein A."/>
            <person name="Eisen S."/>
            <person name="Schloemann M."/>
            <person name="Johnson B.D."/>
            <person name="Daniel R."/>
            <person name="Muehling M."/>
        </authorList>
    </citation>
    <scope>NUCLEOTIDE SEQUENCE [LARGE SCALE GENOMIC DNA]</scope>
    <source>
        <strain evidence="5 6">T23</strain>
    </source>
</reference>
<dbReference type="PANTHER" id="PTHR45772:SF2">
    <property type="entry name" value="ABC TRANSPORTER ATP-BINDING PROTEIN"/>
    <property type="match status" value="1"/>
</dbReference>
<evidence type="ECO:0000313" key="5">
    <source>
        <dbReference type="EMBL" id="KJE76493.1"/>
    </source>
</evidence>
<proteinExistence type="predicted"/>
<dbReference type="Pfam" id="PF12399">
    <property type="entry name" value="BCA_ABC_TP_C"/>
    <property type="match status" value="1"/>
</dbReference>
<dbReference type="Gene3D" id="3.40.50.300">
    <property type="entry name" value="P-loop containing nucleotide triphosphate hydrolases"/>
    <property type="match status" value="1"/>
</dbReference>
<dbReference type="EC" id="3.6.3.-" evidence="5"/>
<dbReference type="Proteomes" id="UP000032336">
    <property type="component" value="Unassembled WGS sequence"/>
</dbReference>
<organism evidence="5 6">
    <name type="scientific">Ferrimicrobium acidiphilum DSM 19497</name>
    <dbReference type="NCBI Taxonomy" id="1121877"/>
    <lineage>
        <taxon>Bacteria</taxon>
        <taxon>Bacillati</taxon>
        <taxon>Actinomycetota</taxon>
        <taxon>Acidimicrobiia</taxon>
        <taxon>Acidimicrobiales</taxon>
        <taxon>Acidimicrobiaceae</taxon>
        <taxon>Ferrimicrobium</taxon>
    </lineage>
</organism>
<dbReference type="SUPFAM" id="SSF52540">
    <property type="entry name" value="P-loop containing nucleoside triphosphate hydrolases"/>
    <property type="match status" value="1"/>
</dbReference>
<dbReference type="GO" id="GO:0005886">
    <property type="term" value="C:plasma membrane"/>
    <property type="evidence" value="ECO:0007669"/>
    <property type="project" value="TreeGrafter"/>
</dbReference>
<comment type="caution">
    <text evidence="5">The sequence shown here is derived from an EMBL/GenBank/DDBJ whole genome shotgun (WGS) entry which is preliminary data.</text>
</comment>
<dbReference type="GO" id="GO:0005524">
    <property type="term" value="F:ATP binding"/>
    <property type="evidence" value="ECO:0007669"/>
    <property type="project" value="UniProtKB-KW"/>
</dbReference>
<dbReference type="PANTHER" id="PTHR45772">
    <property type="entry name" value="CONSERVED COMPONENT OF ABC TRANSPORTER FOR NATURAL AMINO ACIDS-RELATED"/>
    <property type="match status" value="1"/>
</dbReference>
<dbReference type="RefSeq" id="WP_052566070.1">
    <property type="nucleotide sequence ID" value="NZ_JQKF01000012.1"/>
</dbReference>
<evidence type="ECO:0000256" key="1">
    <source>
        <dbReference type="ARBA" id="ARBA00022448"/>
    </source>
</evidence>
<evidence type="ECO:0000256" key="2">
    <source>
        <dbReference type="ARBA" id="ARBA00022741"/>
    </source>
</evidence>
<dbReference type="Pfam" id="PF00005">
    <property type="entry name" value="ABC_tran"/>
    <property type="match status" value="1"/>
</dbReference>
<feature type="domain" description="ABC transporter" evidence="4">
    <location>
        <begin position="11"/>
        <end position="256"/>
    </location>
</feature>
<dbReference type="InterPro" id="IPR051120">
    <property type="entry name" value="ABC_AA/LPS_Transport"/>
</dbReference>
<dbReference type="GeneID" id="78372879"/>
<dbReference type="eggNOG" id="COG0411">
    <property type="taxonomic scope" value="Bacteria"/>
</dbReference>
<sequence>MPGIDDGDVVLAAKDVVVRYGGVIAVDGLSLDVRAGEAVGLIGPNGAGKSTALGALGGQVKTVSGSITLAGREVHKLSSYRRARLGLVRTFQSTSEFGDMTTFENLVTAGNGYSGARLTRVVFHRKASLAADRAIADRAWEMLERFDMAEKANTYARELSGGQRRLVEIMRCLMSTPKVLLLDEPMVGVAPHLVEKLVNDLIAIRDEGIAIVIVEHALEVVKALSNRVVVMSFGSKIAEGSYEEIVRNEDVQAAYLG</sequence>
<protein>
    <submittedName>
        <fullName evidence="5">Lipopolysaccharide export system ATP-binding protein LptB</fullName>
        <ecNumber evidence="5">3.6.3.-</ecNumber>
    </submittedName>
</protein>
<dbReference type="EMBL" id="JXUW01000015">
    <property type="protein sequence ID" value="KJE76493.1"/>
    <property type="molecule type" value="Genomic_DNA"/>
</dbReference>
<name>A0A0D8FT87_9ACTN</name>
<dbReference type="STRING" id="1121877.FEAC_17200"/>
<accession>A0A0D8FT87</accession>
<dbReference type="InterPro" id="IPR003593">
    <property type="entry name" value="AAA+_ATPase"/>
</dbReference>
<dbReference type="GO" id="GO:0016887">
    <property type="term" value="F:ATP hydrolysis activity"/>
    <property type="evidence" value="ECO:0007669"/>
    <property type="project" value="InterPro"/>
</dbReference>
<dbReference type="SMART" id="SM00382">
    <property type="entry name" value="AAA"/>
    <property type="match status" value="1"/>
</dbReference>
<dbReference type="AlphaFoldDB" id="A0A0D8FT87"/>
<dbReference type="InterPro" id="IPR027417">
    <property type="entry name" value="P-loop_NTPase"/>
</dbReference>
<keyword evidence="3 5" id="KW-0067">ATP-binding</keyword>
<evidence type="ECO:0000256" key="3">
    <source>
        <dbReference type="ARBA" id="ARBA00022840"/>
    </source>
</evidence>
<dbReference type="InterPro" id="IPR003439">
    <property type="entry name" value="ABC_transporter-like_ATP-bd"/>
</dbReference>